<evidence type="ECO:0000313" key="1">
    <source>
        <dbReference type="EMBL" id="QCW04972.1"/>
    </source>
</evidence>
<proteinExistence type="predicted"/>
<evidence type="ECO:0000313" key="2">
    <source>
        <dbReference type="Proteomes" id="UP000307562"/>
    </source>
</evidence>
<dbReference type="InterPro" id="IPR051200">
    <property type="entry name" value="Host-pathogen_enzymatic-act"/>
</dbReference>
<accession>A0A4P9TLB6</accession>
<name>A0A4P9TLB6_9EURY</name>
<keyword evidence="2" id="KW-1185">Reference proteome</keyword>
<dbReference type="PANTHER" id="PTHR47197:SF3">
    <property type="entry name" value="DIHYDRO-HEME D1 DEHYDROGENASE"/>
    <property type="match status" value="1"/>
</dbReference>
<dbReference type="SUPFAM" id="SSF50974">
    <property type="entry name" value="Nitrous oxide reductase, N-terminal domain"/>
    <property type="match status" value="1"/>
</dbReference>
<protein>
    <recommendedName>
        <fullName evidence="3">YncE family protein</fullName>
    </recommendedName>
</protein>
<organism evidence="1 2">
    <name type="scientific">Natrinema pallidum</name>
    <dbReference type="NCBI Taxonomy" id="69527"/>
    <lineage>
        <taxon>Archaea</taxon>
        <taxon>Methanobacteriati</taxon>
        <taxon>Methanobacteriota</taxon>
        <taxon>Stenosarchaea group</taxon>
        <taxon>Halobacteria</taxon>
        <taxon>Halobacteriales</taxon>
        <taxon>Natrialbaceae</taxon>
        <taxon>Natrinema</taxon>
    </lineage>
</organism>
<gene>
    <name evidence="1" type="ORF">FGF80_09690</name>
</gene>
<dbReference type="PANTHER" id="PTHR47197">
    <property type="entry name" value="PROTEIN NIRF"/>
    <property type="match status" value="1"/>
</dbReference>
<sequence length="396" mass="41670">MGATVSVTGCFSQGSTEGVPTVFVFNNGDRTVSVIDAETDEHLENAFIDTTASFPANQYGTSLGSTYDGLWLNVNEGVRAVDQHTLEGIERVETGYEPNYPNLTPDEKHLIVASGGTTTLDPEPDGQETHAIVRIDADRGSDEFGEVTGKVETEYTGPCDTTLGPDGKYAFVPEIANETVAILTVDPFEIVERVDVGEPAGDGKVLPFMGTASFDGETLLVENGEGELGTAPAIPREGSESIWDISDPTTPVERERITRDDGLPAAPITSEIGPDGEIAYLFTPDAERVTVIDCEAGTVEGDLDIGGRSISGAWGPAREKLYVPVQTANHVAVIDHAERAVATTVDAGASPTGAVAGAIRPDTDTSQRVRGSLAALGIDIGEQERANCPNGHCYCG</sequence>
<dbReference type="EMBL" id="CP040637">
    <property type="protein sequence ID" value="QCW04972.1"/>
    <property type="molecule type" value="Genomic_DNA"/>
</dbReference>
<dbReference type="Gene3D" id="2.130.10.10">
    <property type="entry name" value="YVTN repeat-like/Quinoprotein amine dehydrogenase"/>
    <property type="match status" value="2"/>
</dbReference>
<dbReference type="InterPro" id="IPR011045">
    <property type="entry name" value="N2O_reductase_N"/>
</dbReference>
<dbReference type="AlphaFoldDB" id="A0A4P9TLB6"/>
<dbReference type="KEGG" id="npl:FGF80_09690"/>
<reference evidence="2" key="1">
    <citation type="submission" date="2019-05" db="EMBL/GenBank/DDBJ databases">
        <title>Complete Genome Sequence and Methylation Pattern of the Halophilic Archaeon Natrinema pallidum BOL6-1.</title>
        <authorList>
            <person name="DasSarma P."/>
            <person name="DasSarma B.P."/>
            <person name="DasSarma S.L."/>
            <person name="Martinez F.L."/>
            <person name="Guzman D."/>
            <person name="Roberts R.J."/>
            <person name="DasSarma S."/>
        </authorList>
    </citation>
    <scope>NUCLEOTIDE SEQUENCE [LARGE SCALE GENOMIC DNA]</scope>
    <source>
        <strain evidence="2">BOL6-1</strain>
    </source>
</reference>
<dbReference type="InterPro" id="IPR015943">
    <property type="entry name" value="WD40/YVTN_repeat-like_dom_sf"/>
</dbReference>
<evidence type="ECO:0008006" key="3">
    <source>
        <dbReference type="Google" id="ProtNLM"/>
    </source>
</evidence>
<dbReference type="Proteomes" id="UP000307562">
    <property type="component" value="Chromosome"/>
</dbReference>